<feature type="domain" description="SRCR" evidence="10">
    <location>
        <begin position="104"/>
        <end position="204"/>
    </location>
</feature>
<dbReference type="Pfam" id="PF00530">
    <property type="entry name" value="SRCR"/>
    <property type="match status" value="2"/>
</dbReference>
<evidence type="ECO:0000259" key="10">
    <source>
        <dbReference type="PROSITE" id="PS50287"/>
    </source>
</evidence>
<evidence type="ECO:0000256" key="2">
    <source>
        <dbReference type="ARBA" id="ARBA00022692"/>
    </source>
</evidence>
<sequence length="208" mass="22927">MKVRLVDGPGRCAGRVEIEQEGQSLRVYQQGWTDTNSDVVCGLLDCGERGNPIKLDRFSQGSGQFLPDTLRCEKDAKHISECLTKNQDSAPAKAMGITCEEHTVVFLKGNRSCSGLVGIEQGSKTYWLSGSNGTWNQESADAVCRQMHCGKAQQRSFIPRRNTPKPLWNESYRCSPNSESLFHCERSKAPPSNHTQTIATVTCSGNVD</sequence>
<dbReference type="PROSITE" id="PS50287">
    <property type="entry name" value="SRCR_2"/>
    <property type="match status" value="2"/>
</dbReference>
<evidence type="ECO:0000313" key="11">
    <source>
        <dbReference type="EMBL" id="TNN33031.1"/>
    </source>
</evidence>
<keyword evidence="12" id="KW-1185">Reference proteome</keyword>
<evidence type="ECO:0000256" key="4">
    <source>
        <dbReference type="ARBA" id="ARBA00022737"/>
    </source>
</evidence>
<dbReference type="FunFam" id="3.10.250.10:FF:000016">
    <property type="entry name" value="Scavenger receptor cysteine-rich protein type 12"/>
    <property type="match status" value="1"/>
</dbReference>
<keyword evidence="6" id="KW-0472">Membrane</keyword>
<evidence type="ECO:0000256" key="7">
    <source>
        <dbReference type="ARBA" id="ARBA00023157"/>
    </source>
</evidence>
<name>A0A4Z2EWT1_9TELE</name>
<keyword evidence="4" id="KW-0677">Repeat</keyword>
<keyword evidence="8" id="KW-0325">Glycoprotein</keyword>
<comment type="subcellular location">
    <subcellularLocation>
        <location evidence="1">Membrane</location>
        <topology evidence="1">Single-pass membrane protein</topology>
    </subcellularLocation>
</comment>
<proteinExistence type="predicted"/>
<dbReference type="Gene3D" id="3.10.250.10">
    <property type="entry name" value="SRCR-like domain"/>
    <property type="match status" value="2"/>
</dbReference>
<keyword evidence="3" id="KW-0732">Signal</keyword>
<feature type="disulfide bond" evidence="9">
    <location>
        <begin position="174"/>
        <end position="184"/>
    </location>
</feature>
<evidence type="ECO:0000256" key="5">
    <source>
        <dbReference type="ARBA" id="ARBA00022989"/>
    </source>
</evidence>
<protein>
    <submittedName>
        <fullName evidence="11">Antigen WC1.1</fullName>
    </submittedName>
</protein>
<dbReference type="EMBL" id="SRLO01002384">
    <property type="protein sequence ID" value="TNN33031.1"/>
    <property type="molecule type" value="Genomic_DNA"/>
</dbReference>
<evidence type="ECO:0000256" key="9">
    <source>
        <dbReference type="PROSITE-ProRule" id="PRU00196"/>
    </source>
</evidence>
<dbReference type="Proteomes" id="UP000314294">
    <property type="component" value="Unassembled WGS sequence"/>
</dbReference>
<dbReference type="PANTHER" id="PTHR19331:SF468">
    <property type="entry name" value="SCAVENGER RECEPTOR CYSTEINE-RICH TYPE 1 PROTEIN M160"/>
    <property type="match status" value="1"/>
</dbReference>
<reference evidence="11 12" key="1">
    <citation type="submission" date="2019-03" db="EMBL/GenBank/DDBJ databases">
        <title>First draft genome of Liparis tanakae, snailfish: a comprehensive survey of snailfish specific genes.</title>
        <authorList>
            <person name="Kim W."/>
            <person name="Song I."/>
            <person name="Jeong J.-H."/>
            <person name="Kim D."/>
            <person name="Kim S."/>
            <person name="Ryu S."/>
            <person name="Song J.Y."/>
            <person name="Lee S.K."/>
        </authorList>
    </citation>
    <scope>NUCLEOTIDE SEQUENCE [LARGE SCALE GENOMIC DNA]</scope>
    <source>
        <tissue evidence="11">Muscle</tissue>
    </source>
</reference>
<feature type="disulfide bond" evidence="9">
    <location>
        <begin position="72"/>
        <end position="82"/>
    </location>
</feature>
<evidence type="ECO:0000256" key="1">
    <source>
        <dbReference type="ARBA" id="ARBA00004167"/>
    </source>
</evidence>
<accession>A0A4Z2EWT1</accession>
<organism evidence="11 12">
    <name type="scientific">Liparis tanakae</name>
    <name type="common">Tanaka's snailfish</name>
    <dbReference type="NCBI Taxonomy" id="230148"/>
    <lineage>
        <taxon>Eukaryota</taxon>
        <taxon>Metazoa</taxon>
        <taxon>Chordata</taxon>
        <taxon>Craniata</taxon>
        <taxon>Vertebrata</taxon>
        <taxon>Euteleostomi</taxon>
        <taxon>Actinopterygii</taxon>
        <taxon>Neopterygii</taxon>
        <taxon>Teleostei</taxon>
        <taxon>Neoteleostei</taxon>
        <taxon>Acanthomorphata</taxon>
        <taxon>Eupercaria</taxon>
        <taxon>Perciformes</taxon>
        <taxon>Cottioidei</taxon>
        <taxon>Cottales</taxon>
        <taxon>Liparidae</taxon>
        <taxon>Liparis</taxon>
    </lineage>
</organism>
<dbReference type="InterPro" id="IPR036772">
    <property type="entry name" value="SRCR-like_dom_sf"/>
</dbReference>
<keyword evidence="2" id="KW-0812">Transmembrane</keyword>
<dbReference type="OrthoDB" id="8934573at2759"/>
<evidence type="ECO:0000313" key="12">
    <source>
        <dbReference type="Proteomes" id="UP000314294"/>
    </source>
</evidence>
<evidence type="ECO:0000256" key="8">
    <source>
        <dbReference type="ARBA" id="ARBA00023180"/>
    </source>
</evidence>
<dbReference type="GO" id="GO:0009897">
    <property type="term" value="C:external side of plasma membrane"/>
    <property type="evidence" value="ECO:0007669"/>
    <property type="project" value="TreeGrafter"/>
</dbReference>
<gene>
    <name evidence="11" type="primary">WC11</name>
    <name evidence="11" type="ORF">EYF80_056808</name>
</gene>
<keyword evidence="7 9" id="KW-1015">Disulfide bond</keyword>
<evidence type="ECO:0000256" key="3">
    <source>
        <dbReference type="ARBA" id="ARBA00022729"/>
    </source>
</evidence>
<dbReference type="PANTHER" id="PTHR19331">
    <property type="entry name" value="SCAVENGER RECEPTOR DOMAIN-CONTAINING"/>
    <property type="match status" value="1"/>
</dbReference>
<feature type="domain" description="SRCR" evidence="10">
    <location>
        <begin position="3"/>
        <end position="100"/>
    </location>
</feature>
<dbReference type="AlphaFoldDB" id="A0A4Z2EWT1"/>
<dbReference type="SUPFAM" id="SSF56487">
    <property type="entry name" value="SRCR-like"/>
    <property type="match status" value="2"/>
</dbReference>
<dbReference type="InterPro" id="IPR001190">
    <property type="entry name" value="SRCR"/>
</dbReference>
<dbReference type="PRINTS" id="PR00258">
    <property type="entry name" value="SPERACTRCPTR"/>
</dbReference>
<comment type="caution">
    <text evidence="11">The sequence shown here is derived from an EMBL/GenBank/DDBJ whole genome shotgun (WGS) entry which is preliminary data.</text>
</comment>
<evidence type="ECO:0000256" key="6">
    <source>
        <dbReference type="ARBA" id="ARBA00023136"/>
    </source>
</evidence>
<keyword evidence="5" id="KW-1133">Transmembrane helix</keyword>
<dbReference type="SMART" id="SM00202">
    <property type="entry name" value="SR"/>
    <property type="match status" value="2"/>
</dbReference>
<comment type="caution">
    <text evidence="9">Lacks conserved residue(s) required for the propagation of feature annotation.</text>
</comment>